<dbReference type="Gene3D" id="1.10.238.10">
    <property type="entry name" value="EF-hand"/>
    <property type="match status" value="2"/>
</dbReference>
<dbReference type="InterPro" id="IPR039647">
    <property type="entry name" value="EF_hand_pair_protein_CML-like"/>
</dbReference>
<dbReference type="SMART" id="SM00054">
    <property type="entry name" value="EFh"/>
    <property type="match status" value="3"/>
</dbReference>
<evidence type="ECO:0000256" key="1">
    <source>
        <dbReference type="ARBA" id="ARBA00022723"/>
    </source>
</evidence>
<evidence type="ECO:0000256" key="2">
    <source>
        <dbReference type="ARBA" id="ARBA00022737"/>
    </source>
</evidence>
<dbReference type="FunFam" id="1.10.238.10:FF:000001">
    <property type="entry name" value="Calmodulin 1"/>
    <property type="match status" value="1"/>
</dbReference>
<dbReference type="SUPFAM" id="SSF47473">
    <property type="entry name" value="EF-hand"/>
    <property type="match status" value="1"/>
</dbReference>
<dbReference type="Pfam" id="PF13499">
    <property type="entry name" value="EF-hand_7"/>
    <property type="match status" value="2"/>
</dbReference>
<feature type="domain" description="EF-hand" evidence="4">
    <location>
        <begin position="5"/>
        <end position="40"/>
    </location>
</feature>
<feature type="domain" description="EF-hand" evidence="4">
    <location>
        <begin position="126"/>
        <end position="161"/>
    </location>
</feature>
<dbReference type="InterPro" id="IPR018247">
    <property type="entry name" value="EF_Hand_1_Ca_BS"/>
</dbReference>
<dbReference type="PROSITE" id="PS50222">
    <property type="entry name" value="EF_HAND_2"/>
    <property type="match status" value="3"/>
</dbReference>
<dbReference type="InterPro" id="IPR011992">
    <property type="entry name" value="EF-hand-dom_pair"/>
</dbReference>
<keyword evidence="2" id="KW-0677">Repeat</keyword>
<dbReference type="PROSITE" id="PS00018">
    <property type="entry name" value="EF_HAND_1"/>
    <property type="match status" value="2"/>
</dbReference>
<dbReference type="PANTHER" id="PTHR10891">
    <property type="entry name" value="EF-HAND CALCIUM-BINDING DOMAIN CONTAINING PROTEIN"/>
    <property type="match status" value="1"/>
</dbReference>
<dbReference type="GO" id="GO:0005509">
    <property type="term" value="F:calcium ion binding"/>
    <property type="evidence" value="ECO:0007669"/>
    <property type="project" value="InterPro"/>
</dbReference>
<keyword evidence="3" id="KW-0106">Calcium</keyword>
<dbReference type="CDD" id="cd00051">
    <property type="entry name" value="EFh"/>
    <property type="match status" value="1"/>
</dbReference>
<dbReference type="OMA" id="YCQTMIC"/>
<proteinExistence type="evidence at transcript level"/>
<dbReference type="InterPro" id="IPR002048">
    <property type="entry name" value="EF_hand_dom"/>
</dbReference>
<evidence type="ECO:0000259" key="4">
    <source>
        <dbReference type="PROSITE" id="PS50222"/>
    </source>
</evidence>
<evidence type="ECO:0000313" key="5">
    <source>
        <dbReference type="EMBL" id="ABK21745.1"/>
    </source>
</evidence>
<accession>A9NM84</accession>
<feature type="domain" description="EF-hand" evidence="4">
    <location>
        <begin position="88"/>
        <end position="123"/>
    </location>
</feature>
<protein>
    <recommendedName>
        <fullName evidence="4">EF-hand domain-containing protein</fullName>
    </recommendedName>
</protein>
<dbReference type="AlphaFoldDB" id="A9NM84"/>
<sequence length="177" mass="20209">MALSIDIDELRRLYETINENGDGRLTVNEMNRSLNRIGIDISEEDLKYLVIPMSQSEDGSLTFDEFVGLCQSILDDTRSEDELRNGEEGCEDLMEAFKVYDMNNDGFISSTELQRVLCNLGFVEGEELDNCQKMICRYDSDSNGRLDFLEFKNMMTSKITADPHRSQSLPLHILNQG</sequence>
<reference evidence="5" key="1">
    <citation type="journal article" date="2008" name="BMC Genomics">
        <title>A conifer genomics resource of 200,000 spruce (Picea spp.) ESTs and 6,464 high-quality, sequence-finished full-length cDNAs for Sitka spruce (Picea sitchensis).</title>
        <authorList>
            <person name="Ralph S.G."/>
            <person name="Chun H.J."/>
            <person name="Kolosova N."/>
            <person name="Cooper D."/>
            <person name="Oddy C."/>
            <person name="Ritland C.E."/>
            <person name="Kirkpatrick R."/>
            <person name="Moore R."/>
            <person name="Barber S."/>
            <person name="Holt R.A."/>
            <person name="Jones S.J."/>
            <person name="Marra M.A."/>
            <person name="Douglas C.J."/>
            <person name="Ritland K."/>
            <person name="Bohlmann J."/>
        </authorList>
    </citation>
    <scope>NUCLEOTIDE SEQUENCE</scope>
    <source>
        <tissue evidence="5">Bark</tissue>
    </source>
</reference>
<dbReference type="EMBL" id="EF082383">
    <property type="protein sequence ID" value="ABK21745.1"/>
    <property type="molecule type" value="mRNA"/>
</dbReference>
<evidence type="ECO:0000256" key="3">
    <source>
        <dbReference type="ARBA" id="ARBA00022837"/>
    </source>
</evidence>
<name>A9NM84_PICSI</name>
<organism evidence="5">
    <name type="scientific">Picea sitchensis</name>
    <name type="common">Sitka spruce</name>
    <name type="synonym">Pinus sitchensis</name>
    <dbReference type="NCBI Taxonomy" id="3332"/>
    <lineage>
        <taxon>Eukaryota</taxon>
        <taxon>Viridiplantae</taxon>
        <taxon>Streptophyta</taxon>
        <taxon>Embryophyta</taxon>
        <taxon>Tracheophyta</taxon>
        <taxon>Spermatophyta</taxon>
        <taxon>Pinopsida</taxon>
        <taxon>Pinidae</taxon>
        <taxon>Conifers I</taxon>
        <taxon>Pinales</taxon>
        <taxon>Pinaceae</taxon>
        <taxon>Picea</taxon>
    </lineage>
</organism>
<keyword evidence="1" id="KW-0479">Metal-binding</keyword>